<dbReference type="PANTHER" id="PTHR43280:SF2">
    <property type="entry name" value="HTH-TYPE TRANSCRIPTIONAL REGULATOR EXSA"/>
    <property type="match status" value="1"/>
</dbReference>
<keyword evidence="8" id="KW-0238">DNA-binding</keyword>
<dbReference type="PRINTS" id="PR00032">
    <property type="entry name" value="HTHARAC"/>
</dbReference>
<dbReference type="PROSITE" id="PS00041">
    <property type="entry name" value="HTH_ARAC_FAMILY_1"/>
    <property type="match status" value="1"/>
</dbReference>
<evidence type="ECO:0000256" key="1">
    <source>
        <dbReference type="ARBA" id="ARBA00001947"/>
    </source>
</evidence>
<evidence type="ECO:0000256" key="5">
    <source>
        <dbReference type="ARBA" id="ARBA00022763"/>
    </source>
</evidence>
<dbReference type="InterPro" id="IPR009057">
    <property type="entry name" value="Homeodomain-like_sf"/>
</dbReference>
<dbReference type="Gene3D" id="3.40.10.10">
    <property type="entry name" value="DNA Methylphosphotriester Repair Domain"/>
    <property type="match status" value="1"/>
</dbReference>
<name>A0ABT1NJS9_9FIRM</name>
<feature type="domain" description="HTH araC/xylS-type" evidence="12">
    <location>
        <begin position="81"/>
        <end position="179"/>
    </location>
</feature>
<dbReference type="InterPro" id="IPR018060">
    <property type="entry name" value="HTH_AraC"/>
</dbReference>
<keyword evidence="10" id="KW-0804">Transcription</keyword>
<dbReference type="PIRSF" id="PIRSF000408">
    <property type="entry name" value="Alkyltransferas_AdaA"/>
    <property type="match status" value="1"/>
</dbReference>
<keyword evidence="2" id="KW-0489">Methyltransferase</keyword>
<dbReference type="InterPro" id="IPR004026">
    <property type="entry name" value="Ada_DNA_repair_Zn-bd"/>
</dbReference>
<gene>
    <name evidence="13" type="ORF">LJD61_11385</name>
</gene>
<dbReference type="InterPro" id="IPR035451">
    <property type="entry name" value="Ada-like_dom_sf"/>
</dbReference>
<organism evidence="13 14">
    <name type="scientific">Lutispora saccharofermentans</name>
    <dbReference type="NCBI Taxonomy" id="3024236"/>
    <lineage>
        <taxon>Bacteria</taxon>
        <taxon>Bacillati</taxon>
        <taxon>Bacillota</taxon>
        <taxon>Clostridia</taxon>
        <taxon>Lutisporales</taxon>
        <taxon>Lutisporaceae</taxon>
        <taxon>Lutispora</taxon>
    </lineage>
</organism>
<evidence type="ECO:0000259" key="12">
    <source>
        <dbReference type="PROSITE" id="PS01124"/>
    </source>
</evidence>
<dbReference type="Pfam" id="PF12833">
    <property type="entry name" value="HTH_18"/>
    <property type="match status" value="1"/>
</dbReference>
<evidence type="ECO:0000256" key="2">
    <source>
        <dbReference type="ARBA" id="ARBA00022603"/>
    </source>
</evidence>
<evidence type="ECO:0000256" key="3">
    <source>
        <dbReference type="ARBA" id="ARBA00022679"/>
    </source>
</evidence>
<evidence type="ECO:0000313" key="13">
    <source>
        <dbReference type="EMBL" id="MCQ1530146.1"/>
    </source>
</evidence>
<keyword evidence="11" id="KW-0234">DNA repair</keyword>
<keyword evidence="5" id="KW-0227">DNA damage</keyword>
<dbReference type="Gene3D" id="1.10.10.60">
    <property type="entry name" value="Homeodomain-like"/>
    <property type="match status" value="2"/>
</dbReference>
<protein>
    <submittedName>
        <fullName evidence="13">Helix-turn-helix domain-containing protein</fullName>
    </submittedName>
</protein>
<accession>A0ABT1NJS9</accession>
<evidence type="ECO:0000256" key="10">
    <source>
        <dbReference type="ARBA" id="ARBA00023163"/>
    </source>
</evidence>
<keyword evidence="3" id="KW-0808">Transferase</keyword>
<comment type="cofactor">
    <cofactor evidence="1">
        <name>Zn(2+)</name>
        <dbReference type="ChEBI" id="CHEBI:29105"/>
    </cofactor>
</comment>
<dbReference type="EMBL" id="JAJEKE010000009">
    <property type="protein sequence ID" value="MCQ1530146.1"/>
    <property type="molecule type" value="Genomic_DNA"/>
</dbReference>
<dbReference type="InterPro" id="IPR020449">
    <property type="entry name" value="Tscrpt_reg_AraC-type_HTH"/>
</dbReference>
<dbReference type="SUPFAM" id="SSF46689">
    <property type="entry name" value="Homeodomain-like"/>
    <property type="match status" value="1"/>
</dbReference>
<evidence type="ECO:0000313" key="14">
    <source>
        <dbReference type="Proteomes" id="UP001651880"/>
    </source>
</evidence>
<evidence type="ECO:0000256" key="9">
    <source>
        <dbReference type="ARBA" id="ARBA00023159"/>
    </source>
</evidence>
<dbReference type="InterPro" id="IPR016220">
    <property type="entry name" value="Me-P-triester_DNA_alkyl-Trfase"/>
</dbReference>
<evidence type="ECO:0000256" key="6">
    <source>
        <dbReference type="ARBA" id="ARBA00022833"/>
    </source>
</evidence>
<dbReference type="Pfam" id="PF02805">
    <property type="entry name" value="Ada_Zn_binding"/>
    <property type="match status" value="1"/>
</dbReference>
<evidence type="ECO:0000256" key="7">
    <source>
        <dbReference type="ARBA" id="ARBA00023015"/>
    </source>
</evidence>
<dbReference type="SUPFAM" id="SSF57884">
    <property type="entry name" value="Ada DNA repair protein, N-terminal domain (N-Ada 10)"/>
    <property type="match status" value="1"/>
</dbReference>
<keyword evidence="6" id="KW-0862">Zinc</keyword>
<evidence type="ECO:0000256" key="11">
    <source>
        <dbReference type="ARBA" id="ARBA00023204"/>
    </source>
</evidence>
<dbReference type="PANTHER" id="PTHR43280">
    <property type="entry name" value="ARAC-FAMILY TRANSCRIPTIONAL REGULATOR"/>
    <property type="match status" value="1"/>
</dbReference>
<comment type="caution">
    <text evidence="13">The sequence shown here is derived from an EMBL/GenBank/DDBJ whole genome shotgun (WGS) entry which is preliminary data.</text>
</comment>
<reference evidence="13 14" key="1">
    <citation type="submission" date="2021-10" db="EMBL/GenBank/DDBJ databases">
        <title>Lutispora strain m25 sp. nov., a thermophilic, non-spore-forming bacterium isolated from a lab-scale methanogenic bioreactor digesting anaerobic sludge.</title>
        <authorList>
            <person name="El Houari A."/>
            <person name="Mcdonald J."/>
        </authorList>
    </citation>
    <scope>NUCLEOTIDE SEQUENCE [LARGE SCALE GENOMIC DNA]</scope>
    <source>
        <strain evidence="14">m25</strain>
    </source>
</reference>
<evidence type="ECO:0000256" key="8">
    <source>
        <dbReference type="ARBA" id="ARBA00023125"/>
    </source>
</evidence>
<keyword evidence="9" id="KW-0010">Activator</keyword>
<dbReference type="RefSeq" id="WP_255227663.1">
    <property type="nucleotide sequence ID" value="NZ_JAJEKE010000009.1"/>
</dbReference>
<proteinExistence type="predicted"/>
<keyword evidence="7" id="KW-0805">Transcription regulation</keyword>
<dbReference type="Proteomes" id="UP001651880">
    <property type="component" value="Unassembled WGS sequence"/>
</dbReference>
<evidence type="ECO:0000256" key="4">
    <source>
        <dbReference type="ARBA" id="ARBA00022723"/>
    </source>
</evidence>
<keyword evidence="4" id="KW-0479">Metal-binding</keyword>
<keyword evidence="14" id="KW-1185">Reference proteome</keyword>
<dbReference type="PROSITE" id="PS01124">
    <property type="entry name" value="HTH_ARAC_FAMILY_2"/>
    <property type="match status" value="1"/>
</dbReference>
<dbReference type="InterPro" id="IPR018062">
    <property type="entry name" value="HTH_AraC-typ_CS"/>
</dbReference>
<sequence length="182" mass="21099">MTQEEMWKAVSENDASYDGIFFYAVRSTGIYCRPSCKSKIPRRENICFFDTAEQARAAGFRPCKRCRSDLLDYQPIKEIAERAKRLLEDSFRKRCGLNQELRHLGVSQRRMVEIFKDEYGVTLSEYVGNLRLAEAKRLLSDTNDEIIDIAYSIGFGGLSSFYRFFKNSTGLSPAAYRKEHRE</sequence>
<dbReference type="SMART" id="SM00342">
    <property type="entry name" value="HTH_ARAC"/>
    <property type="match status" value="1"/>
</dbReference>